<evidence type="ECO:0000256" key="2">
    <source>
        <dbReference type="ARBA" id="ARBA00022604"/>
    </source>
</evidence>
<dbReference type="EMBL" id="JARYMX010000001">
    <property type="protein sequence ID" value="KAJ9567494.1"/>
    <property type="molecule type" value="Genomic_DNA"/>
</dbReference>
<dbReference type="SUPFAM" id="SSF47459">
    <property type="entry name" value="HLH, helix-loop-helix DNA-binding domain"/>
    <property type="match status" value="1"/>
</dbReference>
<dbReference type="Proteomes" id="UP001172457">
    <property type="component" value="Chromosome 1"/>
</dbReference>
<dbReference type="InterPro" id="IPR044293">
    <property type="entry name" value="PRE"/>
</dbReference>
<dbReference type="AlphaFoldDB" id="A0AA38TV64"/>
<dbReference type="GO" id="GO:0046983">
    <property type="term" value="F:protein dimerization activity"/>
    <property type="evidence" value="ECO:0007669"/>
    <property type="project" value="InterPro"/>
</dbReference>
<keyword evidence="3" id="KW-0805">Transcription regulation</keyword>
<dbReference type="Pfam" id="PF23174">
    <property type="entry name" value="bHLH_ILI"/>
    <property type="match status" value="1"/>
</dbReference>
<dbReference type="GO" id="GO:0006355">
    <property type="term" value="P:regulation of DNA-templated transcription"/>
    <property type="evidence" value="ECO:0007669"/>
    <property type="project" value="InterPro"/>
</dbReference>
<keyword evidence="5" id="KW-0539">Nucleus</keyword>
<gene>
    <name evidence="7" type="ORF">OSB04_003460</name>
</gene>
<evidence type="ECO:0000313" key="7">
    <source>
        <dbReference type="EMBL" id="KAJ9567494.1"/>
    </source>
</evidence>
<protein>
    <recommendedName>
        <fullName evidence="6">BHLH domain-containing protein</fullName>
    </recommendedName>
</protein>
<evidence type="ECO:0000256" key="4">
    <source>
        <dbReference type="ARBA" id="ARBA00023163"/>
    </source>
</evidence>
<dbReference type="GO" id="GO:0040008">
    <property type="term" value="P:regulation of growth"/>
    <property type="evidence" value="ECO:0007669"/>
    <property type="project" value="InterPro"/>
</dbReference>
<accession>A0AA38TV64</accession>
<proteinExistence type="predicted"/>
<dbReference type="GO" id="GO:0005634">
    <property type="term" value="C:nucleus"/>
    <property type="evidence" value="ECO:0007669"/>
    <property type="project" value="UniProtKB-SubCell"/>
</dbReference>
<comment type="subcellular location">
    <subcellularLocation>
        <location evidence="1">Nucleus</location>
    </subcellularLocation>
</comment>
<name>A0AA38TV64_9ASTR</name>
<keyword evidence="2" id="KW-0341">Growth regulation</keyword>
<dbReference type="Gene3D" id="4.10.280.10">
    <property type="entry name" value="Helix-loop-helix DNA-binding domain"/>
    <property type="match status" value="1"/>
</dbReference>
<evidence type="ECO:0000313" key="8">
    <source>
        <dbReference type="Proteomes" id="UP001172457"/>
    </source>
</evidence>
<sequence>MSSRKTRPSRNNDNELVRLLSKLQALLPPSTSSANKTRVPATKILHETCNYIKSLRREGDNLGERLSKLLDSMENNGVDVNTLKDLLQQ</sequence>
<reference evidence="7" key="1">
    <citation type="submission" date="2023-03" db="EMBL/GenBank/DDBJ databases">
        <title>Chromosome-scale reference genome and RAD-based genetic map of yellow starthistle (Centaurea solstitialis) reveal putative structural variation and QTLs associated with invader traits.</title>
        <authorList>
            <person name="Reatini B."/>
            <person name="Cang F.A."/>
            <person name="Jiang Q."/>
            <person name="Mckibben M.T.W."/>
            <person name="Barker M.S."/>
            <person name="Rieseberg L.H."/>
            <person name="Dlugosch K.M."/>
        </authorList>
    </citation>
    <scope>NUCLEOTIDE SEQUENCE</scope>
    <source>
        <strain evidence="7">CAN-66</strain>
        <tissue evidence="7">Leaf</tissue>
    </source>
</reference>
<keyword evidence="8" id="KW-1185">Reference proteome</keyword>
<dbReference type="InterPro" id="IPR011598">
    <property type="entry name" value="bHLH_dom"/>
</dbReference>
<dbReference type="InterPro" id="IPR044172">
    <property type="entry name" value="ILI2-like"/>
</dbReference>
<evidence type="ECO:0000256" key="3">
    <source>
        <dbReference type="ARBA" id="ARBA00023015"/>
    </source>
</evidence>
<dbReference type="PANTHER" id="PTHR38546:SF3">
    <property type="entry name" value="DNA BINDING PROTEIN"/>
    <property type="match status" value="1"/>
</dbReference>
<evidence type="ECO:0000259" key="6">
    <source>
        <dbReference type="PROSITE" id="PS50888"/>
    </source>
</evidence>
<dbReference type="PROSITE" id="PS50888">
    <property type="entry name" value="BHLH"/>
    <property type="match status" value="1"/>
</dbReference>
<comment type="caution">
    <text evidence="7">The sequence shown here is derived from an EMBL/GenBank/DDBJ whole genome shotgun (WGS) entry which is preliminary data.</text>
</comment>
<keyword evidence="4" id="KW-0804">Transcription</keyword>
<dbReference type="InterPro" id="IPR036638">
    <property type="entry name" value="HLH_DNA-bd_sf"/>
</dbReference>
<feature type="domain" description="BHLH" evidence="6">
    <location>
        <begin position="1"/>
        <end position="55"/>
    </location>
</feature>
<evidence type="ECO:0000256" key="5">
    <source>
        <dbReference type="ARBA" id="ARBA00023242"/>
    </source>
</evidence>
<organism evidence="7 8">
    <name type="scientific">Centaurea solstitialis</name>
    <name type="common">yellow star-thistle</name>
    <dbReference type="NCBI Taxonomy" id="347529"/>
    <lineage>
        <taxon>Eukaryota</taxon>
        <taxon>Viridiplantae</taxon>
        <taxon>Streptophyta</taxon>
        <taxon>Embryophyta</taxon>
        <taxon>Tracheophyta</taxon>
        <taxon>Spermatophyta</taxon>
        <taxon>Magnoliopsida</taxon>
        <taxon>eudicotyledons</taxon>
        <taxon>Gunneridae</taxon>
        <taxon>Pentapetalae</taxon>
        <taxon>asterids</taxon>
        <taxon>campanulids</taxon>
        <taxon>Asterales</taxon>
        <taxon>Asteraceae</taxon>
        <taxon>Carduoideae</taxon>
        <taxon>Cardueae</taxon>
        <taxon>Centaureinae</taxon>
        <taxon>Centaurea</taxon>
    </lineage>
</organism>
<evidence type="ECO:0000256" key="1">
    <source>
        <dbReference type="ARBA" id="ARBA00004123"/>
    </source>
</evidence>
<dbReference type="PANTHER" id="PTHR38546">
    <property type="entry name" value="DNA BINDING PROTEIN"/>
    <property type="match status" value="1"/>
</dbReference>